<dbReference type="GO" id="GO:0000981">
    <property type="term" value="F:DNA-binding transcription factor activity, RNA polymerase II-specific"/>
    <property type="evidence" value="ECO:0007669"/>
    <property type="project" value="InterPro"/>
</dbReference>
<evidence type="ECO:0000256" key="8">
    <source>
        <dbReference type="SAM" id="Phobius"/>
    </source>
</evidence>
<dbReference type="Gene3D" id="1.20.1250.20">
    <property type="entry name" value="MFS general substrate transporter like domains"/>
    <property type="match status" value="1"/>
</dbReference>
<evidence type="ECO:0000259" key="9">
    <source>
        <dbReference type="PROSITE" id="PS50850"/>
    </source>
</evidence>
<organism evidence="10 11">
    <name type="scientific">Fusarium globosum</name>
    <dbReference type="NCBI Taxonomy" id="78864"/>
    <lineage>
        <taxon>Eukaryota</taxon>
        <taxon>Fungi</taxon>
        <taxon>Dikarya</taxon>
        <taxon>Ascomycota</taxon>
        <taxon>Pezizomycotina</taxon>
        <taxon>Sordariomycetes</taxon>
        <taxon>Hypocreomycetidae</taxon>
        <taxon>Hypocreales</taxon>
        <taxon>Nectriaceae</taxon>
        <taxon>Fusarium</taxon>
        <taxon>Fusarium fujikuroi species complex</taxon>
    </lineage>
</organism>
<dbReference type="PANTHER" id="PTHR47660:SF2">
    <property type="entry name" value="TRANSCRIPTION FACTOR WITH C2H2 AND ZN(2)-CYS(6) DNA BINDING DOMAIN (EUROFUNG)"/>
    <property type="match status" value="1"/>
</dbReference>
<protein>
    <submittedName>
        <fullName evidence="10">Putative transcription factor Pig1p</fullName>
    </submittedName>
</protein>
<dbReference type="Pfam" id="PF07690">
    <property type="entry name" value="MFS_1"/>
    <property type="match status" value="1"/>
</dbReference>
<keyword evidence="4" id="KW-0805">Transcription regulation</keyword>
<evidence type="ECO:0000256" key="2">
    <source>
        <dbReference type="ARBA" id="ARBA00022723"/>
    </source>
</evidence>
<keyword evidence="8" id="KW-0472">Membrane</keyword>
<keyword evidence="11" id="KW-1185">Reference proteome</keyword>
<feature type="transmembrane region" description="Helical" evidence="8">
    <location>
        <begin position="136"/>
        <end position="154"/>
    </location>
</feature>
<reference evidence="10 11" key="1">
    <citation type="submission" date="2020-05" db="EMBL/GenBank/DDBJ databases">
        <title>Identification and distribution of gene clusters putatively required for synthesis of sphingolipid metabolism inhibitors in phylogenetically diverse species of the filamentous fungus Fusarium.</title>
        <authorList>
            <person name="Kim H.-S."/>
            <person name="Busman M."/>
            <person name="Brown D.W."/>
            <person name="Divon H."/>
            <person name="Uhlig S."/>
            <person name="Proctor R.H."/>
        </authorList>
    </citation>
    <scope>NUCLEOTIDE SEQUENCE [LARGE SCALE GENOMIC DNA]</scope>
    <source>
        <strain evidence="10 11">NRRL 26131</strain>
    </source>
</reference>
<accession>A0A8H6DC69</accession>
<keyword evidence="2" id="KW-0479">Metal-binding</keyword>
<feature type="transmembrane region" description="Helical" evidence="8">
    <location>
        <begin position="219"/>
        <end position="239"/>
    </location>
</feature>
<keyword evidence="8" id="KW-0812">Transmembrane</keyword>
<dbReference type="EMBL" id="JAAQPF010000193">
    <property type="protein sequence ID" value="KAF5711434.1"/>
    <property type="molecule type" value="Genomic_DNA"/>
</dbReference>
<dbReference type="GO" id="GO:0006351">
    <property type="term" value="P:DNA-templated transcription"/>
    <property type="evidence" value="ECO:0007669"/>
    <property type="project" value="InterPro"/>
</dbReference>
<dbReference type="CDD" id="cd00067">
    <property type="entry name" value="GAL4"/>
    <property type="match status" value="1"/>
</dbReference>
<evidence type="ECO:0000256" key="3">
    <source>
        <dbReference type="ARBA" id="ARBA00022833"/>
    </source>
</evidence>
<dbReference type="SUPFAM" id="SSF103473">
    <property type="entry name" value="MFS general substrate transporter"/>
    <property type="match status" value="1"/>
</dbReference>
<evidence type="ECO:0000256" key="5">
    <source>
        <dbReference type="ARBA" id="ARBA00023163"/>
    </source>
</evidence>
<feature type="transmembrane region" description="Helical" evidence="8">
    <location>
        <begin position="403"/>
        <end position="424"/>
    </location>
</feature>
<dbReference type="CDD" id="cd12148">
    <property type="entry name" value="fungal_TF_MHR"/>
    <property type="match status" value="1"/>
</dbReference>
<dbReference type="InterPro" id="IPR036864">
    <property type="entry name" value="Zn2-C6_fun-type_DNA-bd_sf"/>
</dbReference>
<feature type="transmembrane region" description="Helical" evidence="8">
    <location>
        <begin position="466"/>
        <end position="485"/>
    </location>
</feature>
<comment type="caution">
    <text evidence="10">The sequence shown here is derived from an EMBL/GenBank/DDBJ whole genome shotgun (WGS) entry which is preliminary data.</text>
</comment>
<evidence type="ECO:0000256" key="1">
    <source>
        <dbReference type="ARBA" id="ARBA00004141"/>
    </source>
</evidence>
<dbReference type="GO" id="GO:0008270">
    <property type="term" value="F:zinc ion binding"/>
    <property type="evidence" value="ECO:0007669"/>
    <property type="project" value="InterPro"/>
</dbReference>
<feature type="transmembrane region" description="Helical" evidence="8">
    <location>
        <begin position="497"/>
        <end position="518"/>
    </location>
</feature>
<dbReference type="Pfam" id="PF04082">
    <property type="entry name" value="Fungal_trans"/>
    <property type="match status" value="1"/>
</dbReference>
<evidence type="ECO:0000256" key="7">
    <source>
        <dbReference type="ARBA" id="ARBA00023242"/>
    </source>
</evidence>
<feature type="transmembrane region" description="Helical" evidence="8">
    <location>
        <begin position="190"/>
        <end position="213"/>
    </location>
</feature>
<keyword evidence="5" id="KW-0804">Transcription</keyword>
<dbReference type="Gene3D" id="4.10.240.10">
    <property type="entry name" value="Zn(2)-C6 fungal-type DNA-binding domain"/>
    <property type="match status" value="1"/>
</dbReference>
<keyword evidence="7" id="KW-0539">Nucleus</keyword>
<evidence type="ECO:0000313" key="10">
    <source>
        <dbReference type="EMBL" id="KAF5711434.1"/>
    </source>
</evidence>
<keyword evidence="3" id="KW-0862">Zinc</keyword>
<dbReference type="GO" id="GO:0003677">
    <property type="term" value="F:DNA binding"/>
    <property type="evidence" value="ECO:0007669"/>
    <property type="project" value="InterPro"/>
</dbReference>
<gene>
    <name evidence="10" type="ORF">FGLOB1_5062</name>
</gene>
<feature type="transmembrane region" description="Helical" evidence="8">
    <location>
        <begin position="316"/>
        <end position="341"/>
    </location>
</feature>
<feature type="transmembrane region" description="Helical" evidence="8">
    <location>
        <begin position="55"/>
        <end position="81"/>
    </location>
</feature>
<dbReference type="PROSITE" id="PS00463">
    <property type="entry name" value="ZN2_CY6_FUNGAL_1"/>
    <property type="match status" value="1"/>
</dbReference>
<dbReference type="InterPro" id="IPR020846">
    <property type="entry name" value="MFS_dom"/>
</dbReference>
<dbReference type="InterPro" id="IPR011701">
    <property type="entry name" value="MFS"/>
</dbReference>
<feature type="transmembrane region" description="Helical" evidence="8">
    <location>
        <begin position="361"/>
        <end position="382"/>
    </location>
</feature>
<dbReference type="PANTHER" id="PTHR47660">
    <property type="entry name" value="TRANSCRIPTION FACTOR WITH C2H2 AND ZN(2)-CYS(6) DNA BINDING DOMAIN (EUROFUNG)-RELATED-RELATED"/>
    <property type="match status" value="1"/>
</dbReference>
<dbReference type="SUPFAM" id="SSF57701">
    <property type="entry name" value="Zn2/Cys6 DNA-binding domain"/>
    <property type="match status" value="1"/>
</dbReference>
<dbReference type="SMART" id="SM00066">
    <property type="entry name" value="GAL4"/>
    <property type="match status" value="1"/>
</dbReference>
<keyword evidence="8" id="KW-1133">Transmembrane helix</keyword>
<dbReference type="InterPro" id="IPR007219">
    <property type="entry name" value="XnlR_reg_dom"/>
</dbReference>
<dbReference type="InterPro" id="IPR036259">
    <property type="entry name" value="MFS_trans_sf"/>
</dbReference>
<feature type="transmembrane region" description="Helical" evidence="8">
    <location>
        <begin position="430"/>
        <end position="454"/>
    </location>
</feature>
<comment type="subcellular location">
    <subcellularLocation>
        <location evidence="1">Membrane</location>
        <topology evidence="1">Multi-pass membrane protein</topology>
    </subcellularLocation>
</comment>
<feature type="transmembrane region" description="Helical" evidence="8">
    <location>
        <begin position="101"/>
        <end position="124"/>
    </location>
</feature>
<evidence type="ECO:0000256" key="4">
    <source>
        <dbReference type="ARBA" id="ARBA00023015"/>
    </source>
</evidence>
<sequence length="1329" mass="147725">MSIDIRKTNTGTADGRNDMLGGLRLRNEETNEIILIPTPTNDPNDPLNWSKSYRFYIAVLVSCAIFFSNFLAAGPSVAIVSTTESFFGPPGPDFSAQVSKIAYFFTTTALLQGMGNLIWMPFVAKFGRRPTYVTSFILYTAVAAWAGGATTYGSALAARILMGFASGVAECLAPLTISDLFFLHERGAAMAIYTTALSAGVGAGIIVAGLITINLSWRYIYWVSVALIGVCTILIIFTFPETVYNRQEVTEGTHTHIETNRKDQDEDIEKVQFDEASASGHVSNAPAPKRTFWQNLSLYSGTHTKESLLKLFFRPIVLLTLPPVLWATLVMSVTIGFLVAISSNFAVAFSATYGFKPWQSGLCFISCPIGAGVGAFFGGHFSDKVADRLTRKNGGIREPEMRLPAILISLVVAPLSLVLYGVGIDRNWHWIVPTLGLGLLNLAIVQATNVSLVYTIDSYRPVAGELAVTQLAFKSAFGFLLSFYTNPWIDKSGYANAFGAMAGISGAVILCWVPIYIWGRRIRHATWSWGYIEKFVHWNVDREMRKISRFAVMFAIRPLGANSGAKRYKRISNAAPRVAQACKACAGSKLKCDEDPSCRRCVAKGITCERDTRFTEIGEKTSPDTSIQSTIDQELFIPVLESSQLSLSEDDFSKFLKGVMTPVEGQESRPIEQADLASIRHHIYDPLLSHGPLDFRVDGDTRFDDVAMDLWDLPCSPSFYYNGILLEPKASAAFNLQAETPNPANSARPAVLGHVAYKESALGMWEPSQNDHLNSNIKALSVLGDSPQDAIQLNSLEISSQRFKPLSVGLRDQLLLLTLNACKPESKLAIIRAFPHPEILSKLIESFFSHHSVQTDSWIHGPSFEPNQQGAELILTIVNMGTMFADSKILHSLGFALHEVARLSLPVMFEKANSMTRTLWALQAFVLDIEMGLWSGIKRKMEIAESQRQMPFTMLRRGRRFSNAYTAADPPLPEDTGEALQNKWLAWIQQENYNRLIYHCFIQDTQVSIAMSTCPLISFSELKTPLPESSDLWLAKDAETWKAIYLREQRQHTRVALYDYFRNAAEIDSTYDIPFCQLVILSGIWGMVWQCLQTIAVLNKPTHSDPALTLRQQEIIQILHRFRVNTMGDEAGWQDGPVTMTYHLVYMHLHIPFEEVEMFAGKGHQSDARHALSVLLDWTNSPESRKAIWYAGQIIRAAEMFEPGRLRGFYTVALYQANLALWAYAVVSQVKGANKNDPILNHEEMVCLNGPESPLIQRFITRGVPSVAIIQPCAPQHGSSPIRLMDREAVVNYVVGILSANFSHVDAIPPLVENLEQLLDKLGRAEIDV</sequence>
<dbReference type="GO" id="GO:0022857">
    <property type="term" value="F:transmembrane transporter activity"/>
    <property type="evidence" value="ECO:0007669"/>
    <property type="project" value="InterPro"/>
</dbReference>
<dbReference type="PROSITE" id="PS50850">
    <property type="entry name" value="MFS"/>
    <property type="match status" value="1"/>
</dbReference>
<evidence type="ECO:0000313" key="11">
    <source>
        <dbReference type="Proteomes" id="UP000532311"/>
    </source>
</evidence>
<proteinExistence type="predicted"/>
<dbReference type="GO" id="GO:0016020">
    <property type="term" value="C:membrane"/>
    <property type="evidence" value="ECO:0007669"/>
    <property type="project" value="UniProtKB-SubCell"/>
</dbReference>
<dbReference type="InterPro" id="IPR001138">
    <property type="entry name" value="Zn2Cys6_DnaBD"/>
</dbReference>
<feature type="domain" description="Major facilitator superfamily (MFS) profile" evidence="9">
    <location>
        <begin position="57"/>
        <end position="523"/>
    </location>
</feature>
<dbReference type="Proteomes" id="UP000532311">
    <property type="component" value="Unassembled WGS sequence"/>
</dbReference>
<keyword evidence="6" id="KW-0325">Glycoprotein</keyword>
<name>A0A8H6DC69_9HYPO</name>
<evidence type="ECO:0000256" key="6">
    <source>
        <dbReference type="ARBA" id="ARBA00023180"/>
    </source>
</evidence>